<protein>
    <submittedName>
        <fullName evidence="1">Uncharacterized protein</fullName>
    </submittedName>
</protein>
<reference evidence="1 2" key="1">
    <citation type="journal article" date="2018" name="Int J Genomics">
        <title>Comparative Genomics of the First and Complete Genome of "Actinobacillus porcitonsillarum" Supports the Novel Species Hypothesis.</title>
        <authorList>
            <person name="Dona V."/>
            <person name="Perreten V."/>
        </authorList>
    </citation>
    <scope>NUCLEOTIDE SEQUENCE [LARGE SCALE GENOMIC DNA]</scope>
    <source>
        <strain evidence="1 2">S4074</strain>
    </source>
</reference>
<keyword evidence="2" id="KW-1185">Reference proteome</keyword>
<dbReference type="EMBL" id="CP030753">
    <property type="protein sequence ID" value="AXA22538.1"/>
    <property type="molecule type" value="Genomic_DNA"/>
</dbReference>
<accession>A0ABM6X8A5</accession>
<dbReference type="Proteomes" id="UP000251823">
    <property type="component" value="Chromosome"/>
</dbReference>
<evidence type="ECO:0000313" key="1">
    <source>
        <dbReference type="EMBL" id="AXA22538.1"/>
    </source>
</evidence>
<evidence type="ECO:0000313" key="2">
    <source>
        <dbReference type="Proteomes" id="UP000251823"/>
    </source>
</evidence>
<gene>
    <name evidence="1" type="ORF">DRF63_02850</name>
</gene>
<name>A0ABM6X8A5_ACTPL</name>
<reference evidence="2" key="2">
    <citation type="submission" date="2018-06" db="EMBL/GenBank/DDBJ databases">
        <title>Complete genome sequence of Actinobacillus pleuropneumoniae serotype 1 strain S4074 obtained by Oxford Nanopore and Illumina sequencing technologies.</title>
        <authorList>
            <person name="Dona V."/>
            <person name="Perreten V."/>
        </authorList>
    </citation>
    <scope>NUCLEOTIDE SEQUENCE [LARGE SCALE GENOMIC DNA]</scope>
    <source>
        <strain evidence="2">S4074</strain>
    </source>
</reference>
<sequence>MDYPDGIVRLSFLPFDVVIDGYTFTGAGELGAMSMITEGAEQKSYGITIAISGIPSVKTDYLLKQDIQGRIAKIWMGFLNENHQLIGKPIVIFVGRMDTQLLKVGKTTEIELAVESLFIDWQRAKVRRFTNEDQVAEYPNDRGFEFVSAVADMELIWGRG</sequence>
<proteinExistence type="predicted"/>
<organism evidence="1 2">
    <name type="scientific">Actinobacillus pleuropneumoniae</name>
    <name type="common">Haemophilus pleuropneumoniae</name>
    <dbReference type="NCBI Taxonomy" id="715"/>
    <lineage>
        <taxon>Bacteria</taxon>
        <taxon>Pseudomonadati</taxon>
        <taxon>Pseudomonadota</taxon>
        <taxon>Gammaproteobacteria</taxon>
        <taxon>Pasteurellales</taxon>
        <taxon>Pasteurellaceae</taxon>
        <taxon>Actinobacillus</taxon>
    </lineage>
</organism>